<sequence length="528" mass="62042">MRGIPITPLNIKREKLFEWLYEDYVQALDSENTEERNCAIASSAIILNILWLDNYFPKDIQDFWKQKYRPILLLYGFLNDKIQELFEYNQSSNDQIEQNKLLNDLKTELNKLIDNLDENDQNNIKIEDFEDFRKFINYGHNWVINNLINPKFQEKIKGLNTIGLERLEAIKDMTIDSEYLTTNDSGYYNKYNPIDFVCPEGQQYENLTNNEPEITGYELIPTKETIDIYINFLSQNNQQNEASTSSTSEPSHHNHDITTNIIDISAIKTKFVYLIAKILTEDPEEFEEDNKRLEMLRDWNTVGSISEKTIDNMEHLLNTENIHFDVFDAIITNSDRMRHFLCKNDIMEIKFYLNGLMGADNLILLEQRHPEVLKIDQIFTQMRLYYFNAYLIHPINSTKSSSASFIMNVSLLYGKVKNSFEEIKKESGNVKKLIPANTSKLEALSDRLKWLKAQLFANEKSFYTSKSLCLMVNFVQMATPEKLHEANKKLKYKQKIVDLNEVRNWEGKECENNVTKEDRKIIFTMKTV</sequence>
<protein>
    <submittedName>
        <fullName evidence="2">Uncharacterized protein</fullName>
    </submittedName>
</protein>
<name>A0A915NR12_9BILA</name>
<dbReference type="WBParaSite" id="scf7180000420107.g4743">
    <property type="protein sequence ID" value="scf7180000420107.g4743"/>
    <property type="gene ID" value="scf7180000420107.g4743"/>
</dbReference>
<accession>A0A915NR12</accession>
<dbReference type="AlphaFoldDB" id="A0A915NR12"/>
<evidence type="ECO:0000313" key="2">
    <source>
        <dbReference type="WBParaSite" id="scf7180000420107.g4743"/>
    </source>
</evidence>
<reference evidence="2" key="1">
    <citation type="submission" date="2022-11" db="UniProtKB">
        <authorList>
            <consortium name="WormBaseParasite"/>
        </authorList>
    </citation>
    <scope>IDENTIFICATION</scope>
</reference>
<organism evidence="1 2">
    <name type="scientific">Meloidogyne floridensis</name>
    <dbReference type="NCBI Taxonomy" id="298350"/>
    <lineage>
        <taxon>Eukaryota</taxon>
        <taxon>Metazoa</taxon>
        <taxon>Ecdysozoa</taxon>
        <taxon>Nematoda</taxon>
        <taxon>Chromadorea</taxon>
        <taxon>Rhabditida</taxon>
        <taxon>Tylenchina</taxon>
        <taxon>Tylenchomorpha</taxon>
        <taxon>Tylenchoidea</taxon>
        <taxon>Meloidogynidae</taxon>
        <taxon>Meloidogyninae</taxon>
        <taxon>Meloidogyne</taxon>
    </lineage>
</organism>
<dbReference type="Proteomes" id="UP000887560">
    <property type="component" value="Unplaced"/>
</dbReference>
<proteinExistence type="predicted"/>
<evidence type="ECO:0000313" key="1">
    <source>
        <dbReference type="Proteomes" id="UP000887560"/>
    </source>
</evidence>
<keyword evidence="1" id="KW-1185">Reference proteome</keyword>